<dbReference type="Proteomes" id="UP000683360">
    <property type="component" value="Unassembled WGS sequence"/>
</dbReference>
<dbReference type="InterPro" id="IPR050663">
    <property type="entry name" value="Ankyrin-SOCS_Box"/>
</dbReference>
<keyword evidence="5" id="KW-1185">Reference proteome</keyword>
<feature type="repeat" description="ANK" evidence="3">
    <location>
        <begin position="192"/>
        <end position="224"/>
    </location>
</feature>
<dbReference type="PROSITE" id="PS50088">
    <property type="entry name" value="ANK_REPEAT"/>
    <property type="match status" value="3"/>
</dbReference>
<organism evidence="4 5">
    <name type="scientific">Mytilus edulis</name>
    <name type="common">Blue mussel</name>
    <dbReference type="NCBI Taxonomy" id="6550"/>
    <lineage>
        <taxon>Eukaryota</taxon>
        <taxon>Metazoa</taxon>
        <taxon>Spiralia</taxon>
        <taxon>Lophotrochozoa</taxon>
        <taxon>Mollusca</taxon>
        <taxon>Bivalvia</taxon>
        <taxon>Autobranchia</taxon>
        <taxon>Pteriomorphia</taxon>
        <taxon>Mytilida</taxon>
        <taxon>Mytiloidea</taxon>
        <taxon>Mytilidae</taxon>
        <taxon>Mytilinae</taxon>
        <taxon>Mytilus</taxon>
    </lineage>
</organism>
<dbReference type="AlphaFoldDB" id="A0A8S3UHL3"/>
<dbReference type="PRINTS" id="PR01415">
    <property type="entry name" value="ANKYRIN"/>
</dbReference>
<keyword evidence="2 3" id="KW-0040">ANK repeat</keyword>
<evidence type="ECO:0000313" key="4">
    <source>
        <dbReference type="EMBL" id="CAG2243266.1"/>
    </source>
</evidence>
<dbReference type="Pfam" id="PF12796">
    <property type="entry name" value="Ank_2"/>
    <property type="match status" value="2"/>
</dbReference>
<gene>
    <name evidence="4" type="ORF">MEDL_55391</name>
</gene>
<name>A0A8S3UHL3_MYTED</name>
<dbReference type="InterPro" id="IPR036770">
    <property type="entry name" value="Ankyrin_rpt-contain_sf"/>
</dbReference>
<protein>
    <submittedName>
        <fullName evidence="4">ANKRD28</fullName>
    </submittedName>
</protein>
<dbReference type="PROSITE" id="PS50297">
    <property type="entry name" value="ANK_REP_REGION"/>
    <property type="match status" value="2"/>
</dbReference>
<dbReference type="PANTHER" id="PTHR24193:SF121">
    <property type="entry name" value="ADA2A-CONTAINING COMPLEX COMPONENT 3, ISOFORM D"/>
    <property type="match status" value="1"/>
</dbReference>
<evidence type="ECO:0000256" key="2">
    <source>
        <dbReference type="ARBA" id="ARBA00023043"/>
    </source>
</evidence>
<evidence type="ECO:0000313" key="5">
    <source>
        <dbReference type="Proteomes" id="UP000683360"/>
    </source>
</evidence>
<dbReference type="SUPFAM" id="SSF48403">
    <property type="entry name" value="Ankyrin repeat"/>
    <property type="match status" value="1"/>
</dbReference>
<dbReference type="GO" id="GO:0000976">
    <property type="term" value="F:transcription cis-regulatory region binding"/>
    <property type="evidence" value="ECO:0007669"/>
    <property type="project" value="TreeGrafter"/>
</dbReference>
<evidence type="ECO:0000256" key="3">
    <source>
        <dbReference type="PROSITE-ProRule" id="PRU00023"/>
    </source>
</evidence>
<comment type="caution">
    <text evidence="4">The sequence shown here is derived from an EMBL/GenBank/DDBJ whole genome shotgun (WGS) entry which is preliminary data.</text>
</comment>
<dbReference type="InterPro" id="IPR002110">
    <property type="entry name" value="Ankyrin_rpt"/>
</dbReference>
<dbReference type="Gene3D" id="1.25.40.20">
    <property type="entry name" value="Ankyrin repeat-containing domain"/>
    <property type="match status" value="1"/>
</dbReference>
<feature type="repeat" description="ANK" evidence="3">
    <location>
        <begin position="151"/>
        <end position="180"/>
    </location>
</feature>
<accession>A0A8S3UHL3</accession>
<keyword evidence="1" id="KW-0677">Repeat</keyword>
<reference evidence="4" key="1">
    <citation type="submission" date="2021-03" db="EMBL/GenBank/DDBJ databases">
        <authorList>
            <person name="Bekaert M."/>
        </authorList>
    </citation>
    <scope>NUCLEOTIDE SEQUENCE</scope>
</reference>
<dbReference type="EMBL" id="CAJPWZ010002697">
    <property type="protein sequence ID" value="CAG2243266.1"/>
    <property type="molecule type" value="Genomic_DNA"/>
</dbReference>
<evidence type="ECO:0000256" key="1">
    <source>
        <dbReference type="ARBA" id="ARBA00022737"/>
    </source>
</evidence>
<dbReference type="OrthoDB" id="20872at2759"/>
<feature type="repeat" description="ANK" evidence="3">
    <location>
        <begin position="42"/>
        <end position="74"/>
    </location>
</feature>
<dbReference type="SMART" id="SM00248">
    <property type="entry name" value="ANK"/>
    <property type="match status" value="5"/>
</dbReference>
<dbReference type="GO" id="GO:0005634">
    <property type="term" value="C:nucleus"/>
    <property type="evidence" value="ECO:0007669"/>
    <property type="project" value="TreeGrafter"/>
</dbReference>
<dbReference type="PANTHER" id="PTHR24193">
    <property type="entry name" value="ANKYRIN REPEAT PROTEIN"/>
    <property type="match status" value="1"/>
</dbReference>
<sequence length="250" mass="27766">MATDLTFDSKLARAIYFKNVDAILRLCDDSSLRRSILDYKKDGKRLVHFAAKFGSVILLEKLRSFGADLTIRSDDSSRYDSIRNSTTLHIASQSGSTAVVKCLQLFGKLDINELLLHNMTTLMVVVSEEDSKSARILCECGANVNLGTFKRGLTPIQYIAERSNCAEIIKVLLNFGANVNELWIKYSRRSWLRQSPLFMALKHGHTDNAKVLIKGGADVSFVGQLSNIGIGPIGCFSLAAKMPITYFKIH</sequence>
<proteinExistence type="predicted"/>
<dbReference type="GO" id="GO:0045944">
    <property type="term" value="P:positive regulation of transcription by RNA polymerase II"/>
    <property type="evidence" value="ECO:0007669"/>
    <property type="project" value="TreeGrafter"/>
</dbReference>